<keyword evidence="2" id="KW-1185">Reference proteome</keyword>
<accession>A0AC61MVB6</accession>
<organism evidence="1 2">
    <name type="scientific">Aristaeella hokkaidonensis</name>
    <dbReference type="NCBI Taxonomy" id="3046382"/>
    <lineage>
        <taxon>Bacteria</taxon>
        <taxon>Bacillati</taxon>
        <taxon>Bacillota</taxon>
        <taxon>Clostridia</taxon>
        <taxon>Eubacteriales</taxon>
        <taxon>Aristaeellaceae</taxon>
        <taxon>Aristaeella</taxon>
    </lineage>
</organism>
<dbReference type="Proteomes" id="UP000682782">
    <property type="component" value="Chromosome"/>
</dbReference>
<gene>
    <name evidence="1" type="ORF">JYE49_11390</name>
</gene>
<evidence type="ECO:0000313" key="1">
    <source>
        <dbReference type="EMBL" id="QUC66460.1"/>
    </source>
</evidence>
<reference evidence="1" key="1">
    <citation type="submission" date="2021-01" db="EMBL/GenBank/DDBJ databases">
        <title>Complete genome sequence of Clostridiales bacterium R-7.</title>
        <authorList>
            <person name="Mahoney-Kurpe S.C."/>
            <person name="Palevich N."/>
            <person name="Koike S."/>
            <person name="Moon C.D."/>
            <person name="Attwood G.T."/>
        </authorList>
    </citation>
    <scope>NUCLEOTIDE SEQUENCE</scope>
    <source>
        <strain evidence="1">R-7</strain>
    </source>
</reference>
<protein>
    <submittedName>
        <fullName evidence="1">Uncharacterized protein</fullName>
    </submittedName>
</protein>
<sequence length="389" mass="43162">MNNKRQMQQKLNHSLSDLKENPFLAQRVIAQAKGEPEMKKKISFALILAMILLILLAVAAVAEVLGINVFELFGKTNNRYAELAPYTTLDNMPEVSVTSVELGKTTAGINSAYYDGMSLIVGYAIQNGSCMEEFIPDDSMIAEMTRLDDNLVWAASNDEEGRLITEWIQARDEGKKAGLVRYTVSPSDHTETDDGIDIMPATEETRTGEDGFEYTVREYETPLTKELQNLDEITLNIRLYRSVNCLYFDGENTYTLDKTESAGIMRARVQRASSQVHTFSGTGQFRGINLNATATASAAYASLDVRFSDPLPPLPEDHWYILSLSDENGEALRETESTDGGVSDVVITYEGTGRLPQHLILRIYEEHEGDFDTTAALSGTEPIILAVQE</sequence>
<dbReference type="EMBL" id="CP068393">
    <property type="protein sequence ID" value="QUC66460.1"/>
    <property type="molecule type" value="Genomic_DNA"/>
</dbReference>
<proteinExistence type="predicted"/>
<evidence type="ECO:0000313" key="2">
    <source>
        <dbReference type="Proteomes" id="UP000682782"/>
    </source>
</evidence>
<name>A0AC61MVB6_9FIRM</name>